<protein>
    <recommendedName>
        <fullName evidence="1">DUF1508 domain-containing protein</fullName>
    </recommendedName>
</protein>
<dbReference type="InterPro" id="IPR010879">
    <property type="entry name" value="DUF1508"/>
</dbReference>
<dbReference type="RefSeq" id="WP_132008072.1">
    <property type="nucleotide sequence ID" value="NZ_JBHUNN010000002.1"/>
</dbReference>
<dbReference type="InterPro" id="IPR036913">
    <property type="entry name" value="YegP-like_sf"/>
</dbReference>
<dbReference type="PANTHER" id="PTHR40606">
    <property type="match status" value="1"/>
</dbReference>
<keyword evidence="3" id="KW-1185">Reference proteome</keyword>
<organism evidence="2 3">
    <name type="scientific">Camelimonas lactis</name>
    <dbReference type="NCBI Taxonomy" id="659006"/>
    <lineage>
        <taxon>Bacteria</taxon>
        <taxon>Pseudomonadati</taxon>
        <taxon>Pseudomonadota</taxon>
        <taxon>Alphaproteobacteria</taxon>
        <taxon>Hyphomicrobiales</taxon>
        <taxon>Chelatococcaceae</taxon>
        <taxon>Camelimonas</taxon>
    </lineage>
</organism>
<proteinExistence type="predicted"/>
<dbReference type="Proteomes" id="UP000294881">
    <property type="component" value="Unassembled WGS sequence"/>
</dbReference>
<dbReference type="AlphaFoldDB" id="A0A4R2GQJ5"/>
<accession>A0A4R2GQJ5</accession>
<evidence type="ECO:0000259" key="1">
    <source>
        <dbReference type="Pfam" id="PF07411"/>
    </source>
</evidence>
<comment type="caution">
    <text evidence="2">The sequence shown here is derived from an EMBL/GenBank/DDBJ whole genome shotgun (WGS) entry which is preliminary data.</text>
</comment>
<dbReference type="Pfam" id="PF07411">
    <property type="entry name" value="DUF1508"/>
    <property type="match status" value="2"/>
</dbReference>
<sequence>MAAKFEVYVDKAGEYRFRLKAANGQNILASEGYKQRASAINGIQSVQTNAPDDNRYERKQTTSGKHIFNLKAANGQIIGTSETYESAASREKGIESVKKNAPLAPVVDL</sequence>
<name>A0A4R2GQJ5_9HYPH</name>
<gene>
    <name evidence="2" type="ORF">EV666_11070</name>
</gene>
<dbReference type="SUPFAM" id="SSF160113">
    <property type="entry name" value="YegP-like"/>
    <property type="match status" value="2"/>
</dbReference>
<feature type="domain" description="DUF1508" evidence="1">
    <location>
        <begin position="10"/>
        <end position="57"/>
    </location>
</feature>
<dbReference type="Gene3D" id="2.30.29.80">
    <property type="match status" value="1"/>
</dbReference>
<dbReference type="EMBL" id="SLWL01000010">
    <property type="protein sequence ID" value="TCO12032.1"/>
    <property type="molecule type" value="Genomic_DNA"/>
</dbReference>
<dbReference type="OrthoDB" id="9802792at2"/>
<dbReference type="PANTHER" id="PTHR40606:SF1">
    <property type="entry name" value="UPF0339 PROTEIN YEGP"/>
    <property type="match status" value="1"/>
</dbReference>
<evidence type="ECO:0000313" key="2">
    <source>
        <dbReference type="EMBL" id="TCO12032.1"/>
    </source>
</evidence>
<reference evidence="2 3" key="1">
    <citation type="submission" date="2019-03" db="EMBL/GenBank/DDBJ databases">
        <title>Genomic Encyclopedia of Type Strains, Phase IV (KMG-IV): sequencing the most valuable type-strain genomes for metagenomic binning, comparative biology and taxonomic classification.</title>
        <authorList>
            <person name="Goeker M."/>
        </authorList>
    </citation>
    <scope>NUCLEOTIDE SEQUENCE [LARGE SCALE GENOMIC DNA]</scope>
    <source>
        <strain evidence="2 3">DSM 22958</strain>
    </source>
</reference>
<feature type="domain" description="DUF1508" evidence="1">
    <location>
        <begin position="63"/>
        <end position="108"/>
    </location>
</feature>
<evidence type="ECO:0000313" key="3">
    <source>
        <dbReference type="Proteomes" id="UP000294881"/>
    </source>
</evidence>
<dbReference type="InterPro" id="IPR051141">
    <property type="entry name" value="UPF0339_domain"/>
</dbReference>